<dbReference type="KEGG" id="smo:SELMODRAFT_438996"/>
<dbReference type="EMBL" id="GL377570">
    <property type="protein sequence ID" value="EFJ33909.1"/>
    <property type="molecule type" value="Genomic_DNA"/>
</dbReference>
<reference evidence="1 2" key="1">
    <citation type="journal article" date="2011" name="Science">
        <title>The Selaginella genome identifies genetic changes associated with the evolution of vascular plants.</title>
        <authorList>
            <person name="Banks J.A."/>
            <person name="Nishiyama T."/>
            <person name="Hasebe M."/>
            <person name="Bowman J.L."/>
            <person name="Gribskov M."/>
            <person name="dePamphilis C."/>
            <person name="Albert V.A."/>
            <person name="Aono N."/>
            <person name="Aoyama T."/>
            <person name="Ambrose B.A."/>
            <person name="Ashton N.W."/>
            <person name="Axtell M.J."/>
            <person name="Barker E."/>
            <person name="Barker M.S."/>
            <person name="Bennetzen J.L."/>
            <person name="Bonawitz N.D."/>
            <person name="Chapple C."/>
            <person name="Cheng C."/>
            <person name="Correa L.G."/>
            <person name="Dacre M."/>
            <person name="DeBarry J."/>
            <person name="Dreyer I."/>
            <person name="Elias M."/>
            <person name="Engstrom E.M."/>
            <person name="Estelle M."/>
            <person name="Feng L."/>
            <person name="Finet C."/>
            <person name="Floyd S.K."/>
            <person name="Frommer W.B."/>
            <person name="Fujita T."/>
            <person name="Gramzow L."/>
            <person name="Gutensohn M."/>
            <person name="Harholt J."/>
            <person name="Hattori M."/>
            <person name="Heyl A."/>
            <person name="Hirai T."/>
            <person name="Hiwatashi Y."/>
            <person name="Ishikawa M."/>
            <person name="Iwata M."/>
            <person name="Karol K.G."/>
            <person name="Koehler B."/>
            <person name="Kolukisaoglu U."/>
            <person name="Kubo M."/>
            <person name="Kurata T."/>
            <person name="Lalonde S."/>
            <person name="Li K."/>
            <person name="Li Y."/>
            <person name="Litt A."/>
            <person name="Lyons E."/>
            <person name="Manning G."/>
            <person name="Maruyama T."/>
            <person name="Michael T.P."/>
            <person name="Mikami K."/>
            <person name="Miyazaki S."/>
            <person name="Morinaga S."/>
            <person name="Murata T."/>
            <person name="Mueller-Roeber B."/>
            <person name="Nelson D.R."/>
            <person name="Obara M."/>
            <person name="Oguri Y."/>
            <person name="Olmstead R.G."/>
            <person name="Onodera N."/>
            <person name="Petersen B.L."/>
            <person name="Pils B."/>
            <person name="Prigge M."/>
            <person name="Rensing S.A."/>
            <person name="Riano-Pachon D.M."/>
            <person name="Roberts A.W."/>
            <person name="Sato Y."/>
            <person name="Scheller H.V."/>
            <person name="Schulz B."/>
            <person name="Schulz C."/>
            <person name="Shakirov E.V."/>
            <person name="Shibagaki N."/>
            <person name="Shinohara N."/>
            <person name="Shippen D.E."/>
            <person name="Soerensen I."/>
            <person name="Sotooka R."/>
            <person name="Sugimoto N."/>
            <person name="Sugita M."/>
            <person name="Sumikawa N."/>
            <person name="Tanurdzic M."/>
            <person name="Theissen G."/>
            <person name="Ulvskov P."/>
            <person name="Wakazuki S."/>
            <person name="Weng J.K."/>
            <person name="Willats W.W."/>
            <person name="Wipf D."/>
            <person name="Wolf P.G."/>
            <person name="Yang L."/>
            <person name="Zimmer A.D."/>
            <person name="Zhu Q."/>
            <person name="Mitros T."/>
            <person name="Hellsten U."/>
            <person name="Loque D."/>
            <person name="Otillar R."/>
            <person name="Salamov A."/>
            <person name="Schmutz J."/>
            <person name="Shapiro H."/>
            <person name="Lindquist E."/>
            <person name="Lucas S."/>
            <person name="Rokhsar D."/>
            <person name="Grigoriev I.V."/>
        </authorList>
    </citation>
    <scope>NUCLEOTIDE SEQUENCE [LARGE SCALE GENOMIC DNA]</scope>
</reference>
<gene>
    <name evidence="1" type="ORF">SELMODRAFT_438996</name>
</gene>
<name>D8R1L5_SELML</name>
<proteinExistence type="predicted"/>
<dbReference type="InParanoid" id="D8R1L5"/>
<protein>
    <submittedName>
        <fullName evidence="1">Uncharacterized protein</fullName>
    </submittedName>
</protein>
<dbReference type="Proteomes" id="UP000001514">
    <property type="component" value="Unassembled WGS sequence"/>
</dbReference>
<dbReference type="AlphaFoldDB" id="D8R1L5"/>
<organism evidence="2">
    <name type="scientific">Selaginella moellendorffii</name>
    <name type="common">Spikemoss</name>
    <dbReference type="NCBI Taxonomy" id="88036"/>
    <lineage>
        <taxon>Eukaryota</taxon>
        <taxon>Viridiplantae</taxon>
        <taxon>Streptophyta</taxon>
        <taxon>Embryophyta</taxon>
        <taxon>Tracheophyta</taxon>
        <taxon>Lycopodiopsida</taxon>
        <taxon>Selaginellales</taxon>
        <taxon>Selaginellaceae</taxon>
        <taxon>Selaginella</taxon>
    </lineage>
</organism>
<evidence type="ECO:0000313" key="1">
    <source>
        <dbReference type="EMBL" id="EFJ33909.1"/>
    </source>
</evidence>
<sequence length="157" mass="16907">MGEQGEAREGSMLGEEENQELYSPSDLIIRTAPNAKSFSRWALGNRKFLCDFMGRAGARARGGRPIQLVSFGICPLGPNAIWRNSPILTGVGYGGLVLNGPGLASYTLCFPAPQVFKTLVPLEGGAVGVPPAGALVNYELDLYYIQQAFSCLFEPMY</sequence>
<accession>D8R1L5</accession>
<keyword evidence="2" id="KW-1185">Reference proteome</keyword>
<dbReference type="Gramene" id="EFJ33909">
    <property type="protein sequence ID" value="EFJ33909"/>
    <property type="gene ID" value="SELMODRAFT_438996"/>
</dbReference>
<evidence type="ECO:0000313" key="2">
    <source>
        <dbReference type="Proteomes" id="UP000001514"/>
    </source>
</evidence>
<dbReference type="HOGENOM" id="CLU_1680920_0_0_1"/>